<sequence length="514" mass="57510">MFPGKIELSYLDGLAFICFGVSAPMLLRHYLCSSQSLRECLIKYDLSLHLTPDHGANRSTKWLETIVEDVYKRTEAAQSGDADVICSVAKGIHRFVKGDPGNGDLGIVTHFIKVAEDIGIAFPPATIDTSATSAFATIANPHAAELLRHSHLQPYVLKVQLKLNSPRRNSLSTHWHETEYMKKTKFIEPEDIPVSMYKEKRHSYGNDRTLNPSISGAAEDSSFSQRNQRIPRYVNQRIEEMSVGSTHEVTTFARKFIPKASNTGKTTRLTPEKASAPPKKQAELSKNRESFSDSRMPTKKIGNSNRRASFPLPVRTIAQGSPCKPYVGILDCIKSPDVSVNEPRIDRMAEFPLASYDDPFTPIRRTSSNSAQGSSTSPQVDRSIMKDKCMVQVCDRNFRRLSFADSWQRVEGTMKLDGEDGSECSGQNATAGASSQTSSDLRRRRFDPSSYQQRADALEGLLEFSARLLHEERYDELGVLLKPFGPGKVSPRETAIWLTKSFKENTLKQEDQHQ</sequence>
<reference evidence="2 3" key="1">
    <citation type="journal article" date="2018" name="Proc. Natl. Acad. Sci. U.S.A.">
        <title>Draft genome sequence of Camellia sinensis var. sinensis provides insights into the evolution of the tea genome and tea quality.</title>
        <authorList>
            <person name="Wei C."/>
            <person name="Yang H."/>
            <person name="Wang S."/>
            <person name="Zhao J."/>
            <person name="Liu C."/>
            <person name="Gao L."/>
            <person name="Xia E."/>
            <person name="Lu Y."/>
            <person name="Tai Y."/>
            <person name="She G."/>
            <person name="Sun J."/>
            <person name="Cao H."/>
            <person name="Tong W."/>
            <person name="Gao Q."/>
            <person name="Li Y."/>
            <person name="Deng W."/>
            <person name="Jiang X."/>
            <person name="Wang W."/>
            <person name="Chen Q."/>
            <person name="Zhang S."/>
            <person name="Li H."/>
            <person name="Wu J."/>
            <person name="Wang P."/>
            <person name="Li P."/>
            <person name="Shi C."/>
            <person name="Zheng F."/>
            <person name="Jian J."/>
            <person name="Huang B."/>
            <person name="Shan D."/>
            <person name="Shi M."/>
            <person name="Fang C."/>
            <person name="Yue Y."/>
            <person name="Li F."/>
            <person name="Li D."/>
            <person name="Wei S."/>
            <person name="Han B."/>
            <person name="Jiang C."/>
            <person name="Yin Y."/>
            <person name="Xia T."/>
            <person name="Zhang Z."/>
            <person name="Bennetzen J.L."/>
            <person name="Zhao S."/>
            <person name="Wan X."/>
        </authorList>
    </citation>
    <scope>NUCLEOTIDE SEQUENCE [LARGE SCALE GENOMIC DNA]</scope>
    <source>
        <strain evidence="3">cv. Shuchazao</strain>
        <tissue evidence="2">Leaf</tissue>
    </source>
</reference>
<feature type="region of interest" description="Disordered" evidence="1">
    <location>
        <begin position="203"/>
        <end position="226"/>
    </location>
</feature>
<protein>
    <submittedName>
        <fullName evidence="2">Uncharacterized protein</fullName>
    </submittedName>
</protein>
<dbReference type="AlphaFoldDB" id="A0A4S4ELE3"/>
<feature type="region of interest" description="Disordered" evidence="1">
    <location>
        <begin position="259"/>
        <end position="307"/>
    </location>
</feature>
<keyword evidence="3" id="KW-1185">Reference proteome</keyword>
<evidence type="ECO:0000313" key="2">
    <source>
        <dbReference type="EMBL" id="THG17433.1"/>
    </source>
</evidence>
<comment type="caution">
    <text evidence="2">The sequence shown here is derived from an EMBL/GenBank/DDBJ whole genome shotgun (WGS) entry which is preliminary data.</text>
</comment>
<accession>A0A4S4ELE3</accession>
<organism evidence="2 3">
    <name type="scientific">Camellia sinensis var. sinensis</name>
    <name type="common">China tea</name>
    <dbReference type="NCBI Taxonomy" id="542762"/>
    <lineage>
        <taxon>Eukaryota</taxon>
        <taxon>Viridiplantae</taxon>
        <taxon>Streptophyta</taxon>
        <taxon>Embryophyta</taxon>
        <taxon>Tracheophyta</taxon>
        <taxon>Spermatophyta</taxon>
        <taxon>Magnoliopsida</taxon>
        <taxon>eudicotyledons</taxon>
        <taxon>Gunneridae</taxon>
        <taxon>Pentapetalae</taxon>
        <taxon>asterids</taxon>
        <taxon>Ericales</taxon>
        <taxon>Theaceae</taxon>
        <taxon>Camellia</taxon>
    </lineage>
</organism>
<evidence type="ECO:0000313" key="3">
    <source>
        <dbReference type="Proteomes" id="UP000306102"/>
    </source>
</evidence>
<dbReference type="Proteomes" id="UP000306102">
    <property type="component" value="Unassembled WGS sequence"/>
</dbReference>
<feature type="region of interest" description="Disordered" evidence="1">
    <location>
        <begin position="417"/>
        <end position="448"/>
    </location>
</feature>
<name>A0A4S4ELE3_CAMSN</name>
<proteinExistence type="predicted"/>
<dbReference type="EMBL" id="SDRB02003528">
    <property type="protein sequence ID" value="THG17433.1"/>
    <property type="molecule type" value="Genomic_DNA"/>
</dbReference>
<feature type="compositionally biased region" description="Basic and acidic residues" evidence="1">
    <location>
        <begin position="280"/>
        <end position="292"/>
    </location>
</feature>
<evidence type="ECO:0000256" key="1">
    <source>
        <dbReference type="SAM" id="MobiDB-lite"/>
    </source>
</evidence>
<feature type="region of interest" description="Disordered" evidence="1">
    <location>
        <begin position="359"/>
        <end position="382"/>
    </location>
</feature>
<gene>
    <name evidence="2" type="ORF">TEA_006823</name>
</gene>
<feature type="compositionally biased region" description="Polar residues" evidence="1">
    <location>
        <begin position="260"/>
        <end position="269"/>
    </location>
</feature>
<feature type="compositionally biased region" description="Polar residues" evidence="1">
    <location>
        <begin position="424"/>
        <end position="439"/>
    </location>
</feature>
<feature type="compositionally biased region" description="Low complexity" evidence="1">
    <location>
        <begin position="367"/>
        <end position="377"/>
    </location>
</feature>